<evidence type="ECO:0000256" key="1">
    <source>
        <dbReference type="SAM" id="Phobius"/>
    </source>
</evidence>
<reference evidence="3" key="1">
    <citation type="submission" date="2016-11" db="EMBL/GenBank/DDBJ databases">
        <title>Trade-off between light-utilization and light-protection in marine flavobacteria.</title>
        <authorList>
            <person name="Kumagai Y."/>
            <person name="Yoshizawa S."/>
            <person name="Kogure K."/>
        </authorList>
    </citation>
    <scope>NUCLEOTIDE SEQUENCE [LARGE SCALE GENOMIC DNA]</scope>
    <source>
        <strain evidence="3">SG-18</strain>
    </source>
</reference>
<dbReference type="AlphaFoldDB" id="A0A2S7T5I8"/>
<dbReference type="RefSeq" id="WP_105000835.1">
    <property type="nucleotide sequence ID" value="NZ_MQVX01000001.1"/>
</dbReference>
<gene>
    <name evidence="2" type="ORF">BST99_05060</name>
</gene>
<feature type="transmembrane region" description="Helical" evidence="1">
    <location>
        <begin position="31"/>
        <end position="51"/>
    </location>
</feature>
<comment type="caution">
    <text evidence="2">The sequence shown here is derived from an EMBL/GenBank/DDBJ whole genome shotgun (WGS) entry which is preliminary data.</text>
</comment>
<protein>
    <submittedName>
        <fullName evidence="2">Uncharacterized protein</fullName>
    </submittedName>
</protein>
<dbReference type="EMBL" id="MQVX01000001">
    <property type="protein sequence ID" value="PQJ15183.1"/>
    <property type="molecule type" value="Genomic_DNA"/>
</dbReference>
<keyword evidence="1" id="KW-1133">Transmembrane helix</keyword>
<organism evidence="2 3">
    <name type="scientific">Aureicoccus marinus</name>
    <dbReference type="NCBI Taxonomy" id="754435"/>
    <lineage>
        <taxon>Bacteria</taxon>
        <taxon>Pseudomonadati</taxon>
        <taxon>Bacteroidota</taxon>
        <taxon>Flavobacteriia</taxon>
        <taxon>Flavobacteriales</taxon>
        <taxon>Flavobacteriaceae</taxon>
        <taxon>Aureicoccus</taxon>
    </lineage>
</organism>
<name>A0A2S7T5I8_9FLAO</name>
<keyword evidence="1" id="KW-0812">Transmembrane</keyword>
<keyword evidence="1" id="KW-0472">Membrane</keyword>
<dbReference type="Proteomes" id="UP000239366">
    <property type="component" value="Unassembled WGS sequence"/>
</dbReference>
<feature type="transmembrane region" description="Helical" evidence="1">
    <location>
        <begin position="63"/>
        <end position="80"/>
    </location>
</feature>
<accession>A0A2S7T5I8</accession>
<proteinExistence type="predicted"/>
<evidence type="ECO:0000313" key="3">
    <source>
        <dbReference type="Proteomes" id="UP000239366"/>
    </source>
</evidence>
<sequence length="181" mass="20685">MSTLDAKLKKDRIPFTKEGSRYILQSAKIDFLRYLWAVVLPGLAGIGILAYNILQLSIEGGRSRLWIASIGFIATCLYNYNHHRKTRKANSNTIILENNLIRIKDQQSFQSFDSHNTHSIQGLVESMDDGITIGQVQLLDHSGKAHTLLGFKDKGEEFVKSNLQWYMNYFESHLQLETHSK</sequence>
<evidence type="ECO:0000313" key="2">
    <source>
        <dbReference type="EMBL" id="PQJ15183.1"/>
    </source>
</evidence>
<keyword evidence="3" id="KW-1185">Reference proteome</keyword>